<dbReference type="eggNOG" id="ENOG502QQ9E">
    <property type="taxonomic scope" value="Eukaryota"/>
</dbReference>
<organism evidence="4 5">
    <name type="scientific">Eutypa lata (strain UCR-EL1)</name>
    <name type="common">Grapevine dieback disease fungus</name>
    <name type="synonym">Eutypa armeniacae</name>
    <dbReference type="NCBI Taxonomy" id="1287681"/>
    <lineage>
        <taxon>Eukaryota</taxon>
        <taxon>Fungi</taxon>
        <taxon>Dikarya</taxon>
        <taxon>Ascomycota</taxon>
        <taxon>Pezizomycotina</taxon>
        <taxon>Sordariomycetes</taxon>
        <taxon>Xylariomycetidae</taxon>
        <taxon>Xylariales</taxon>
        <taxon>Diatrypaceae</taxon>
        <taxon>Eutypa</taxon>
    </lineage>
</organism>
<keyword evidence="4" id="KW-0378">Hydrolase</keyword>
<dbReference type="STRING" id="1287681.M7STF6"/>
<feature type="domain" description="Alpha fucosidase A-like C-terminal" evidence="2">
    <location>
        <begin position="582"/>
        <end position="633"/>
    </location>
</feature>
<dbReference type="AlphaFoldDB" id="M7STF6"/>
<dbReference type="InterPro" id="IPR012341">
    <property type="entry name" value="6hp_glycosidase-like_sf"/>
</dbReference>
<dbReference type="OrthoDB" id="2848340at2759"/>
<dbReference type="InterPro" id="IPR054363">
    <property type="entry name" value="GH95_cat"/>
</dbReference>
<feature type="domain" description="Glycosyl hydrolase family 95 catalytic" evidence="3">
    <location>
        <begin position="154"/>
        <end position="566"/>
    </location>
</feature>
<name>M7STF6_EUTLA</name>
<dbReference type="KEGG" id="ela:UCREL1_3175"/>
<reference evidence="5" key="1">
    <citation type="journal article" date="2013" name="Genome Announc.">
        <title>Draft genome sequence of the grapevine dieback fungus Eutypa lata UCR-EL1.</title>
        <authorList>
            <person name="Blanco-Ulate B."/>
            <person name="Rolshausen P.E."/>
            <person name="Cantu D."/>
        </authorList>
    </citation>
    <scope>NUCLEOTIDE SEQUENCE [LARGE SCALE GENOMIC DNA]</scope>
    <source>
        <strain evidence="5">UCR-EL1</strain>
    </source>
</reference>
<dbReference type="PANTHER" id="PTHR31084">
    <property type="entry name" value="ALPHA-L-FUCOSIDASE 2"/>
    <property type="match status" value="1"/>
</dbReference>
<dbReference type="InterPro" id="IPR027414">
    <property type="entry name" value="GH95_N_dom"/>
</dbReference>
<dbReference type="HOGENOM" id="CLU_004617_3_0_1"/>
<accession>M7STF6</accession>
<dbReference type="InterPro" id="IPR049053">
    <property type="entry name" value="AFCA-like_C"/>
</dbReference>
<dbReference type="Pfam" id="PF22124">
    <property type="entry name" value="Glyco_hydro_95_cat"/>
    <property type="match status" value="1"/>
</dbReference>
<dbReference type="Pfam" id="PF14498">
    <property type="entry name" value="Glyco_hyd_65N_2"/>
    <property type="match status" value="1"/>
</dbReference>
<evidence type="ECO:0000259" key="2">
    <source>
        <dbReference type="Pfam" id="PF21307"/>
    </source>
</evidence>
<evidence type="ECO:0000259" key="3">
    <source>
        <dbReference type="Pfam" id="PF22124"/>
    </source>
</evidence>
<sequence length="642" mass="70418">MEEESDGGSFLNTFFCSYPDQVCVYSISANVSLPRIQVKIENLLMEPDLLNVTCGDDYARLTGYTQAGPPLGMKFDGIAKVKSGNDSTGLSSSCSDDGVLTINPTEGQNSLFIVVGAGTDFDQNKGNEENKYSFRGADPSPDIEKITSDAVSKSYSALLKDHMGDYSALERSFELNLPDPEGSAETETSALIANYSSEGPGNPYLEALLFDYSRHLLISSSRENSLPANLQGRWAEGLHPVWSGDYHANINVQMNYWGADQTGLSRTQDALWNYMELNWVPRGSETASLLYNASGWVVHTEMNIFGHTAMKSAPSWGNSPAWMMQHVWNNFDYTQNATWLKTQGYPLIKGVAEFWLSQLQEDTFFNDSSLVVNPCNSPEHGPTTFGCAHYQQEIYHVFEAVLSSAPIASEPDTEFLDAVKLSLERLDKGLHFTEWGGLKEWKLPESYGYDAKNTHRHLSHLTGWFPGYAVSSFQQGYTNSTIKSAVEETLISRGNGNAQDANSGWAKVWRAACWARLNNAEKAYELLRYAIDVNFAGNGFSMYSADNGPFQIDANFGLGGAILSMLVVDLPLSYAGAGETRTVVLGPAIPERWKGGSVKGLRIRGGGSVDFSWDDAGLVTEATLANSQTNVKLVNVRGDVLV</sequence>
<evidence type="ECO:0000259" key="1">
    <source>
        <dbReference type="Pfam" id="PF14498"/>
    </source>
</evidence>
<evidence type="ECO:0000313" key="4">
    <source>
        <dbReference type="EMBL" id="EMR69804.1"/>
    </source>
</evidence>
<dbReference type="OMA" id="SRANMIC"/>
<feature type="domain" description="Glycosyl hydrolase family 95 N-terminal" evidence="1">
    <location>
        <begin position="5"/>
        <end position="123"/>
    </location>
</feature>
<dbReference type="GO" id="GO:0004560">
    <property type="term" value="F:alpha-L-fucosidase activity"/>
    <property type="evidence" value="ECO:0007669"/>
    <property type="project" value="TreeGrafter"/>
</dbReference>
<evidence type="ECO:0000313" key="5">
    <source>
        <dbReference type="Proteomes" id="UP000012174"/>
    </source>
</evidence>
<dbReference type="EMBL" id="KB706013">
    <property type="protein sequence ID" value="EMR69804.1"/>
    <property type="molecule type" value="Genomic_DNA"/>
</dbReference>
<gene>
    <name evidence="4" type="ORF">UCREL1_3175</name>
</gene>
<dbReference type="PANTHER" id="PTHR31084:SF3">
    <property type="entry name" value="ALPHA-FUCOSIDASE A"/>
    <property type="match status" value="1"/>
</dbReference>
<dbReference type="InterPro" id="IPR008928">
    <property type="entry name" value="6-hairpin_glycosidase_sf"/>
</dbReference>
<proteinExistence type="predicted"/>
<dbReference type="Gene3D" id="1.50.10.10">
    <property type="match status" value="1"/>
</dbReference>
<protein>
    <submittedName>
        <fullName evidence="4">Putative glycoside hydrolase family 95 protein</fullName>
    </submittedName>
</protein>
<keyword evidence="5" id="KW-1185">Reference proteome</keyword>
<dbReference type="Pfam" id="PF21307">
    <property type="entry name" value="Glyco_hydro_95_C"/>
    <property type="match status" value="1"/>
</dbReference>
<dbReference type="SUPFAM" id="SSF48208">
    <property type="entry name" value="Six-hairpin glycosidases"/>
    <property type="match status" value="1"/>
</dbReference>
<dbReference type="GO" id="GO:0005975">
    <property type="term" value="P:carbohydrate metabolic process"/>
    <property type="evidence" value="ECO:0007669"/>
    <property type="project" value="InterPro"/>
</dbReference>
<dbReference type="Proteomes" id="UP000012174">
    <property type="component" value="Unassembled WGS sequence"/>
</dbReference>